<accession>A0A516SE24</accession>
<protein>
    <submittedName>
        <fullName evidence="1">Uncharacterized protein</fullName>
    </submittedName>
</protein>
<organism evidence="1 2">
    <name type="scientific">Chitinimonas arctica</name>
    <dbReference type="NCBI Taxonomy" id="2594795"/>
    <lineage>
        <taxon>Bacteria</taxon>
        <taxon>Pseudomonadati</taxon>
        <taxon>Pseudomonadota</taxon>
        <taxon>Betaproteobacteria</taxon>
        <taxon>Neisseriales</taxon>
        <taxon>Chitinibacteraceae</taxon>
        <taxon>Chitinimonas</taxon>
    </lineage>
</organism>
<keyword evidence="2" id="KW-1185">Reference proteome</keyword>
<evidence type="ECO:0000313" key="2">
    <source>
        <dbReference type="Proteomes" id="UP000317550"/>
    </source>
</evidence>
<name>A0A516SE24_9NEIS</name>
<sequence>MKIDPSLSHSTSFFQATENGGQTIRGHEFERGEEGNVNERSFADYLSSMLSYIRNIFCKGMNLDEVIEEIKDTGAEWERMAVDDIWGAGSIAASAGLYAAALEDFSVAAKELEKAQAELRDVFNSVPLNSPTAPALEGLEELSSSILAAEG</sequence>
<dbReference type="AlphaFoldDB" id="A0A516SE24"/>
<dbReference type="Proteomes" id="UP000317550">
    <property type="component" value="Chromosome"/>
</dbReference>
<evidence type="ECO:0000313" key="1">
    <source>
        <dbReference type="EMBL" id="QDQ26416.1"/>
    </source>
</evidence>
<proteinExistence type="predicted"/>
<gene>
    <name evidence="1" type="ORF">FNU76_08585</name>
</gene>
<dbReference type="EMBL" id="CP041730">
    <property type="protein sequence ID" value="QDQ26416.1"/>
    <property type="molecule type" value="Genomic_DNA"/>
</dbReference>
<reference evidence="2" key="1">
    <citation type="submission" date="2019-07" db="EMBL/GenBank/DDBJ databases">
        <title>Chitinimonas sp. nov., isolated from Ny-Alesund, arctica soil.</title>
        <authorList>
            <person name="Xu Q."/>
            <person name="Peng F."/>
        </authorList>
    </citation>
    <scope>NUCLEOTIDE SEQUENCE [LARGE SCALE GENOMIC DNA]</scope>
    <source>
        <strain evidence="2">R3-44</strain>
    </source>
</reference>
<dbReference type="RefSeq" id="WP_144277810.1">
    <property type="nucleotide sequence ID" value="NZ_CP041730.1"/>
</dbReference>
<dbReference type="KEGG" id="cari:FNU76_08585"/>